<dbReference type="GO" id="GO:0005886">
    <property type="term" value="C:plasma membrane"/>
    <property type="evidence" value="ECO:0007669"/>
    <property type="project" value="UniProtKB-SubCell"/>
</dbReference>
<reference evidence="8 9" key="1">
    <citation type="journal article" date="2016" name="Sci. Rep.">
        <title>Complete genome sequence and transcriptomic analysis of a novel marine strain Bacillus weihaiensis reveals the mechanism of brown algae degradation.</title>
        <authorList>
            <person name="Zhu Y."/>
            <person name="Chen P."/>
            <person name="Bao Y."/>
            <person name="Men Y."/>
            <person name="Zeng Y."/>
            <person name="Yang J."/>
            <person name="Sun J."/>
            <person name="Sun Y."/>
        </authorList>
    </citation>
    <scope>NUCLEOTIDE SEQUENCE [LARGE SCALE GENOMIC DNA]</scope>
    <source>
        <strain evidence="8 9">Alg07</strain>
    </source>
</reference>
<dbReference type="InterPro" id="IPR051791">
    <property type="entry name" value="Pra-immunoreactive"/>
</dbReference>
<organism evidence="8 9">
    <name type="scientific">Bacillus weihaiensis</name>
    <dbReference type="NCBI Taxonomy" id="1547283"/>
    <lineage>
        <taxon>Bacteria</taxon>
        <taxon>Bacillati</taxon>
        <taxon>Bacillota</taxon>
        <taxon>Bacilli</taxon>
        <taxon>Bacillales</taxon>
        <taxon>Bacillaceae</taxon>
        <taxon>Bacillus</taxon>
    </lineage>
</organism>
<feature type="transmembrane region" description="Helical" evidence="6">
    <location>
        <begin position="46"/>
        <end position="63"/>
    </location>
</feature>
<name>A0A1L3MVX3_9BACI</name>
<keyword evidence="4 6" id="KW-1133">Transmembrane helix</keyword>
<dbReference type="STRING" id="1547283.A9C19_18055"/>
<dbReference type="KEGG" id="bwh:A9C19_18055"/>
<feature type="transmembrane region" description="Helical" evidence="6">
    <location>
        <begin position="95"/>
        <end position="119"/>
    </location>
</feature>
<sequence length="138" mass="15586">MSELYKAGFFIRVLAAILDTLIIMTPIAMITYFITGDVSLKWTQGVFFTIVYFIYLTVLPIVWKGYVIGKRIVNIPIEKLNGDHLKMSDMILREVVGKFVLGYVTFGITTVVSGLMVLLRKDKRAIHDFMAGTQVSSK</sequence>
<evidence type="ECO:0000313" key="8">
    <source>
        <dbReference type="EMBL" id="APH06484.1"/>
    </source>
</evidence>
<keyword evidence="3 6" id="KW-0812">Transmembrane</keyword>
<feature type="domain" description="RDD" evidence="7">
    <location>
        <begin position="7"/>
        <end position="132"/>
    </location>
</feature>
<keyword evidence="2" id="KW-1003">Cell membrane</keyword>
<keyword evidence="9" id="KW-1185">Reference proteome</keyword>
<gene>
    <name evidence="8" type="ORF">A9C19_18055</name>
</gene>
<dbReference type="RefSeq" id="WP_072581284.1">
    <property type="nucleotide sequence ID" value="NZ_CP016020.1"/>
</dbReference>
<evidence type="ECO:0000256" key="4">
    <source>
        <dbReference type="ARBA" id="ARBA00022989"/>
    </source>
</evidence>
<evidence type="ECO:0000313" key="9">
    <source>
        <dbReference type="Proteomes" id="UP000181936"/>
    </source>
</evidence>
<dbReference type="PANTHER" id="PTHR36115">
    <property type="entry name" value="PROLINE-RICH ANTIGEN HOMOLOG-RELATED"/>
    <property type="match status" value="1"/>
</dbReference>
<feature type="transmembrane region" description="Helical" evidence="6">
    <location>
        <begin position="9"/>
        <end position="34"/>
    </location>
</feature>
<accession>A0A1L3MVX3</accession>
<dbReference type="OrthoDB" id="1787043at2"/>
<evidence type="ECO:0000256" key="1">
    <source>
        <dbReference type="ARBA" id="ARBA00004651"/>
    </source>
</evidence>
<evidence type="ECO:0000259" key="7">
    <source>
        <dbReference type="Pfam" id="PF06271"/>
    </source>
</evidence>
<keyword evidence="5 6" id="KW-0472">Membrane</keyword>
<dbReference type="EMBL" id="CP016020">
    <property type="protein sequence ID" value="APH06484.1"/>
    <property type="molecule type" value="Genomic_DNA"/>
</dbReference>
<evidence type="ECO:0000256" key="5">
    <source>
        <dbReference type="ARBA" id="ARBA00023136"/>
    </source>
</evidence>
<proteinExistence type="predicted"/>
<evidence type="ECO:0000256" key="6">
    <source>
        <dbReference type="SAM" id="Phobius"/>
    </source>
</evidence>
<evidence type="ECO:0000256" key="3">
    <source>
        <dbReference type="ARBA" id="ARBA00022692"/>
    </source>
</evidence>
<comment type="subcellular location">
    <subcellularLocation>
        <location evidence="1">Cell membrane</location>
        <topology evidence="1">Multi-pass membrane protein</topology>
    </subcellularLocation>
</comment>
<dbReference type="AlphaFoldDB" id="A0A1L3MVX3"/>
<dbReference type="Pfam" id="PF06271">
    <property type="entry name" value="RDD"/>
    <property type="match status" value="1"/>
</dbReference>
<dbReference type="Proteomes" id="UP000181936">
    <property type="component" value="Chromosome"/>
</dbReference>
<evidence type="ECO:0000256" key="2">
    <source>
        <dbReference type="ARBA" id="ARBA00022475"/>
    </source>
</evidence>
<dbReference type="InterPro" id="IPR010432">
    <property type="entry name" value="RDD"/>
</dbReference>
<protein>
    <recommendedName>
        <fullName evidence="7">RDD domain-containing protein</fullName>
    </recommendedName>
</protein>
<dbReference type="PANTHER" id="PTHR36115:SF9">
    <property type="entry name" value="LMO1584 PROTEIN"/>
    <property type="match status" value="1"/>
</dbReference>